<feature type="region of interest" description="Disordered" evidence="2">
    <location>
        <begin position="61"/>
        <end position="105"/>
    </location>
</feature>
<dbReference type="Gene3D" id="1.10.287.110">
    <property type="entry name" value="DnaJ domain"/>
    <property type="match status" value="1"/>
</dbReference>
<comment type="caution">
    <text evidence="4">The sequence shown here is derived from an EMBL/GenBank/DDBJ whole genome shotgun (WGS) entry which is preliminary data.</text>
</comment>
<gene>
    <name evidence="4" type="ORF">H8S44_00020</name>
</gene>
<dbReference type="EMBL" id="JACOOR010000001">
    <property type="protein sequence ID" value="MBC5658172.1"/>
    <property type="molecule type" value="Genomic_DNA"/>
</dbReference>
<keyword evidence="5" id="KW-1185">Reference proteome</keyword>
<accession>A0A923L9M6</accession>
<dbReference type="CDD" id="cd06257">
    <property type="entry name" value="DnaJ"/>
    <property type="match status" value="1"/>
</dbReference>
<dbReference type="RefSeq" id="WP_186872996.1">
    <property type="nucleotide sequence ID" value="NZ_JACOOR010000001.1"/>
</dbReference>
<dbReference type="InterPro" id="IPR001623">
    <property type="entry name" value="DnaJ_domain"/>
</dbReference>
<dbReference type="PANTHER" id="PTHR24074">
    <property type="entry name" value="CO-CHAPERONE PROTEIN DJLA"/>
    <property type="match status" value="1"/>
</dbReference>
<proteinExistence type="predicted"/>
<dbReference type="GO" id="GO:0006260">
    <property type="term" value="P:DNA replication"/>
    <property type="evidence" value="ECO:0007669"/>
    <property type="project" value="UniProtKB-KW"/>
</dbReference>
<evidence type="ECO:0000256" key="1">
    <source>
        <dbReference type="ARBA" id="ARBA00022705"/>
    </source>
</evidence>
<dbReference type="SMART" id="SM00271">
    <property type="entry name" value="DnaJ"/>
    <property type="match status" value="1"/>
</dbReference>
<dbReference type="PROSITE" id="PS50076">
    <property type="entry name" value="DNAJ_2"/>
    <property type="match status" value="1"/>
</dbReference>
<dbReference type="InterPro" id="IPR036869">
    <property type="entry name" value="J_dom_sf"/>
</dbReference>
<dbReference type="PRINTS" id="PR00625">
    <property type="entry name" value="JDOMAIN"/>
</dbReference>
<dbReference type="SUPFAM" id="SSF46565">
    <property type="entry name" value="Chaperone J-domain"/>
    <property type="match status" value="1"/>
</dbReference>
<keyword evidence="1" id="KW-0235">DNA replication</keyword>
<evidence type="ECO:0000259" key="3">
    <source>
        <dbReference type="PROSITE" id="PS50076"/>
    </source>
</evidence>
<feature type="compositionally biased region" description="Low complexity" evidence="2">
    <location>
        <begin position="80"/>
        <end position="98"/>
    </location>
</feature>
<sequence>MVQDPYRVLGVSRDASKEEIKKAYRQKAKEYHPDLHPDDPVAAEKMNEINEAYDMLNNPEKYRRQQGPFGQSSYGGGYGQNPYGQSSYGGSYQQQGSPFGQGYGQDPYGGFGSFEDFFGFWGMRMGPERPASMAGDSETIRQAVDFINMGKYQFADSVLNGIPGAERNARWYYLSALANYGLRNSVLAVERIQKALQLEPGDVLYQRTLQSFRYTENVYNQNGAEYQRQAEGMDKLCRSFCLAQLFCMFCRC</sequence>
<organism evidence="4 5">
    <name type="scientific">Anaerosacchariphilus hominis</name>
    <dbReference type="NCBI Taxonomy" id="2763017"/>
    <lineage>
        <taxon>Bacteria</taxon>
        <taxon>Bacillati</taxon>
        <taxon>Bacillota</taxon>
        <taxon>Clostridia</taxon>
        <taxon>Lachnospirales</taxon>
        <taxon>Lachnospiraceae</taxon>
        <taxon>Anaerosacchariphilus</taxon>
    </lineage>
</organism>
<dbReference type="Pfam" id="PF00226">
    <property type="entry name" value="DnaJ"/>
    <property type="match status" value="1"/>
</dbReference>
<evidence type="ECO:0000256" key="2">
    <source>
        <dbReference type="SAM" id="MobiDB-lite"/>
    </source>
</evidence>
<name>A0A923L9M6_9FIRM</name>
<evidence type="ECO:0000313" key="5">
    <source>
        <dbReference type="Proteomes" id="UP000649345"/>
    </source>
</evidence>
<feature type="domain" description="J" evidence="3">
    <location>
        <begin position="4"/>
        <end position="70"/>
    </location>
</feature>
<reference evidence="4" key="1">
    <citation type="submission" date="2020-08" db="EMBL/GenBank/DDBJ databases">
        <title>Genome public.</title>
        <authorList>
            <person name="Liu C."/>
            <person name="Sun Q."/>
        </authorList>
    </citation>
    <scope>NUCLEOTIDE SEQUENCE</scope>
    <source>
        <strain evidence="4">NSJ-68</strain>
    </source>
</reference>
<protein>
    <submittedName>
        <fullName evidence="4">DnaJ domain-containing protein</fullName>
    </submittedName>
</protein>
<evidence type="ECO:0000313" key="4">
    <source>
        <dbReference type="EMBL" id="MBC5658172.1"/>
    </source>
</evidence>
<dbReference type="AlphaFoldDB" id="A0A923L9M6"/>
<dbReference type="InterPro" id="IPR050817">
    <property type="entry name" value="DjlA_DnaK_co-chaperone"/>
</dbReference>
<dbReference type="Proteomes" id="UP000649345">
    <property type="component" value="Unassembled WGS sequence"/>
</dbReference>